<dbReference type="AlphaFoldDB" id="A0A388T5K3"/>
<evidence type="ECO:0000313" key="3">
    <source>
        <dbReference type="Proteomes" id="UP000265354"/>
    </source>
</evidence>
<dbReference type="Proteomes" id="UP000265354">
    <property type="component" value="Unassembled WGS sequence"/>
</dbReference>
<evidence type="ECO:0000256" key="1">
    <source>
        <dbReference type="SAM" id="MobiDB-lite"/>
    </source>
</evidence>
<dbReference type="EMBL" id="BGZL01000018">
    <property type="protein sequence ID" value="GBQ03461.1"/>
    <property type="molecule type" value="Genomic_DNA"/>
</dbReference>
<protein>
    <recommendedName>
        <fullName evidence="4">Lipoprotein</fullName>
    </recommendedName>
</protein>
<comment type="caution">
    <text evidence="2">The sequence shown here is derived from an EMBL/GenBank/DDBJ whole genome shotgun (WGS) entry which is preliminary data.</text>
</comment>
<accession>A0A388T5K3</accession>
<gene>
    <name evidence="2" type="ORF">SSP531S_49360</name>
</gene>
<feature type="region of interest" description="Disordered" evidence="1">
    <location>
        <begin position="1"/>
        <end position="29"/>
    </location>
</feature>
<organism evidence="2 3">
    <name type="scientific">Streptomyces spongiicola</name>
    <dbReference type="NCBI Taxonomy" id="1690221"/>
    <lineage>
        <taxon>Bacteria</taxon>
        <taxon>Bacillati</taxon>
        <taxon>Actinomycetota</taxon>
        <taxon>Actinomycetes</taxon>
        <taxon>Kitasatosporales</taxon>
        <taxon>Streptomycetaceae</taxon>
        <taxon>Streptomyces</taxon>
    </lineage>
</organism>
<sequence>MRHVPPVPLHTGAPTGHDGPMSTQRARSTAPKALAALALTAVTVLTACAGDADDAPDVPKTATGSLEQLAEQADCEPNIQTDAEELRQANCTTKDGRYILTTFATDRGQREWINEANDYGGTYLVGRKWVAVGDEKVVTALRGRLGGTVESGASHGGHSGSSSGSGGNEDEHSGHH</sequence>
<feature type="compositionally biased region" description="Gly residues" evidence="1">
    <location>
        <begin position="154"/>
        <end position="167"/>
    </location>
</feature>
<evidence type="ECO:0008006" key="4">
    <source>
        <dbReference type="Google" id="ProtNLM"/>
    </source>
</evidence>
<name>A0A388T5K3_9ACTN</name>
<proteinExistence type="predicted"/>
<evidence type="ECO:0000313" key="2">
    <source>
        <dbReference type="EMBL" id="GBQ03461.1"/>
    </source>
</evidence>
<reference evidence="2 3" key="1">
    <citation type="submission" date="2018-07" db="EMBL/GenBank/DDBJ databases">
        <title>Whole Genome Shotgun Sequence of Streptomyces spongiicola strain 531S.</title>
        <authorList>
            <person name="Dohra H."/>
            <person name="Kodani S."/>
        </authorList>
    </citation>
    <scope>NUCLEOTIDE SEQUENCE [LARGE SCALE GENOMIC DNA]</scope>
    <source>
        <strain evidence="2 3">531S</strain>
    </source>
</reference>
<feature type="region of interest" description="Disordered" evidence="1">
    <location>
        <begin position="147"/>
        <end position="176"/>
    </location>
</feature>